<dbReference type="Proteomes" id="UP001157946">
    <property type="component" value="Unassembled WGS sequence"/>
</dbReference>
<dbReference type="SUPFAM" id="SSF53795">
    <property type="entry name" value="PEP carboxykinase-like"/>
    <property type="match status" value="1"/>
</dbReference>
<accession>A0AA45WJU8</accession>
<dbReference type="EMBL" id="FXTU01000001">
    <property type="protein sequence ID" value="SMP04838.1"/>
    <property type="molecule type" value="Genomic_DNA"/>
</dbReference>
<gene>
    <name evidence="1" type="ORF">SAMN06265361_101573</name>
</gene>
<dbReference type="Gene3D" id="3.40.50.300">
    <property type="entry name" value="P-loop containing nucleotide triphosphate hydrolases"/>
    <property type="match status" value="1"/>
</dbReference>
<organism evidence="1 2">
    <name type="scientific">Laceyella tengchongensis</name>
    <dbReference type="NCBI Taxonomy" id="574699"/>
    <lineage>
        <taxon>Bacteria</taxon>
        <taxon>Bacillati</taxon>
        <taxon>Bacillota</taxon>
        <taxon>Bacilli</taxon>
        <taxon>Bacillales</taxon>
        <taxon>Thermoactinomycetaceae</taxon>
        <taxon>Laceyella</taxon>
    </lineage>
</organism>
<sequence length="332" mass="38608">MIEVQKDEFSFTLPEGNELYYPITHEGRYSFYGLPVHVFSNSDGIEEFLCYFLGDHGPDIVTVHPIMIYMFVHDKPAGDKRTKPKAEYFLENKYIQIYGSTIGICEGDTSKITIFISYDDLENEYWFVRHFMRRLLMYLVYRRMDICAFHASAISFNNKAILLLGPRGAGKSTIALHCLRRGFHYLSDDLVIRHLSVRDNTIWGEPWITFIRSDELRMYPEFQMTGSPHTKALVPLWEFYPNLLKRSAELVGCFYLERIDGPSKLQSISKEEILSLVQRDLTVLKQENEAHFIQRAIQHTAALFDRLPTMKLLNGKNLIHTVDCIQAFIKGK</sequence>
<protein>
    <recommendedName>
        <fullName evidence="3">Aldolase</fullName>
    </recommendedName>
</protein>
<name>A0AA45WJU8_9BACL</name>
<dbReference type="AlphaFoldDB" id="A0AA45WJU8"/>
<dbReference type="InterPro" id="IPR027417">
    <property type="entry name" value="P-loop_NTPase"/>
</dbReference>
<comment type="caution">
    <text evidence="1">The sequence shown here is derived from an EMBL/GenBank/DDBJ whole genome shotgun (WGS) entry which is preliminary data.</text>
</comment>
<evidence type="ECO:0000313" key="2">
    <source>
        <dbReference type="Proteomes" id="UP001157946"/>
    </source>
</evidence>
<proteinExistence type="predicted"/>
<dbReference type="RefSeq" id="WP_284723928.1">
    <property type="nucleotide sequence ID" value="NZ_FXTU01000001.1"/>
</dbReference>
<evidence type="ECO:0000313" key="1">
    <source>
        <dbReference type="EMBL" id="SMP04838.1"/>
    </source>
</evidence>
<dbReference type="SUPFAM" id="SSF52540">
    <property type="entry name" value="P-loop containing nucleoside triphosphate hydrolases"/>
    <property type="match status" value="1"/>
</dbReference>
<reference evidence="1" key="1">
    <citation type="submission" date="2017-05" db="EMBL/GenBank/DDBJ databases">
        <authorList>
            <person name="Varghese N."/>
            <person name="Submissions S."/>
        </authorList>
    </citation>
    <scope>NUCLEOTIDE SEQUENCE</scope>
    <source>
        <strain evidence="1">DSM 45262</strain>
    </source>
</reference>
<keyword evidence="2" id="KW-1185">Reference proteome</keyword>
<evidence type="ECO:0008006" key="3">
    <source>
        <dbReference type="Google" id="ProtNLM"/>
    </source>
</evidence>